<dbReference type="RefSeq" id="WP_068912405.1">
    <property type="nucleotide sequence ID" value="NZ_MBEW02000006.1"/>
</dbReference>
<evidence type="ECO:0000313" key="11">
    <source>
        <dbReference type="EMBL" id="RDY21510.1"/>
    </source>
</evidence>
<sequence length="504" mass="58082">MEFNQLEVDKRILKAIEDMGFTQMTKVQEQAIPEALSHRDVIGQSQTGTGKTVAFGIPIIQNIDEGDEKVQAIIITPTRELCTQVDSQINALLKYYDFDSSAIYGGEDIGKQIKRIKKRPRVLVATPGRLMDMIDRRLVKTENITTVVIDEADELLSMGFIEDIEKILSLIPNRKFTMLFSATMPDRVKNITTRFMKQPKHIKINPKTVTVDTVDQKYIELSENQKFDALCRLIDIYQMPLCMIFGRTKRRVDELINALKTRGYDVEGIHGDMKQEKREKVIERFKNKQIKILVATDVAARGLDISGVTHVINFDLPQEIESYVHRIGRTGRAGKTGTSITFVHPKEMEFLEEIQKYTKSRVEKISAPTKYQAQSAVMERAKDKIKDGIETERQEELGKIAKNLLEEYDAVDIIISALKLLTKNDKKTAKVHLTFETPLRLAKRYKKASAGYRRKNEKEGSYKKNYHKDLSERRYKKDRPYNGDKKSRNNNFRKNEHTQKSSEK</sequence>
<dbReference type="GO" id="GO:0005840">
    <property type="term" value="C:ribosome"/>
    <property type="evidence" value="ECO:0007669"/>
    <property type="project" value="TreeGrafter"/>
</dbReference>
<dbReference type="STRING" id="1871336.BBG48_02120"/>
<evidence type="ECO:0000256" key="7">
    <source>
        <dbReference type="SAM" id="MobiDB-lite"/>
    </source>
</evidence>
<dbReference type="CDD" id="cd18787">
    <property type="entry name" value="SF2_C_DEAD"/>
    <property type="match status" value="1"/>
</dbReference>
<evidence type="ECO:0000313" key="14">
    <source>
        <dbReference type="Proteomes" id="UP000319424"/>
    </source>
</evidence>
<dbReference type="Pfam" id="PF00270">
    <property type="entry name" value="DEAD"/>
    <property type="match status" value="1"/>
</dbReference>
<dbReference type="InterPro" id="IPR011545">
    <property type="entry name" value="DEAD/DEAH_box_helicase_dom"/>
</dbReference>
<keyword evidence="3 6" id="KW-0347">Helicase</keyword>
<evidence type="ECO:0000256" key="3">
    <source>
        <dbReference type="ARBA" id="ARBA00022806"/>
    </source>
</evidence>
<keyword evidence="13" id="KW-1185">Reference proteome</keyword>
<dbReference type="PROSITE" id="PS51194">
    <property type="entry name" value="HELICASE_CTER"/>
    <property type="match status" value="1"/>
</dbReference>
<feature type="short sequence motif" description="Q motif" evidence="5">
    <location>
        <begin position="1"/>
        <end position="29"/>
    </location>
</feature>
<dbReference type="EMBL" id="MBEW02000006">
    <property type="protein sequence ID" value="RDY21510.1"/>
    <property type="molecule type" value="Genomic_DNA"/>
</dbReference>
<dbReference type="EMBL" id="VJXW01000008">
    <property type="protein sequence ID" value="TRW26107.1"/>
    <property type="molecule type" value="Genomic_DNA"/>
</dbReference>
<dbReference type="PANTHER" id="PTHR47963:SF5">
    <property type="entry name" value="DEAD-BOX ATP-DEPENDENT RNA HELICASE CSHA"/>
    <property type="match status" value="1"/>
</dbReference>
<evidence type="ECO:0000256" key="6">
    <source>
        <dbReference type="RuleBase" id="RU000492"/>
    </source>
</evidence>
<dbReference type="InterPro" id="IPR044742">
    <property type="entry name" value="DEAD/DEAH_RhlB"/>
</dbReference>
<dbReference type="GO" id="GO:0016787">
    <property type="term" value="F:hydrolase activity"/>
    <property type="evidence" value="ECO:0007669"/>
    <property type="project" value="UniProtKB-KW"/>
</dbReference>
<evidence type="ECO:0000256" key="4">
    <source>
        <dbReference type="ARBA" id="ARBA00022840"/>
    </source>
</evidence>
<feature type="compositionally biased region" description="Basic and acidic residues" evidence="7">
    <location>
        <begin position="454"/>
        <end position="504"/>
    </location>
</feature>
<evidence type="ECO:0000259" key="9">
    <source>
        <dbReference type="PROSITE" id="PS51194"/>
    </source>
</evidence>
<evidence type="ECO:0000256" key="5">
    <source>
        <dbReference type="PROSITE-ProRule" id="PRU00552"/>
    </source>
</evidence>
<reference evidence="12 14" key="3">
    <citation type="submission" date="2019-07" db="EMBL/GenBank/DDBJ databases">
        <title>Criibacterium bergeronii gen. nov., sp. nov. isolated from human clinical samples.</title>
        <authorList>
            <person name="Maheux A.F."/>
            <person name="Boudreau D.K."/>
            <person name="Berube E."/>
            <person name="Brodeur S."/>
            <person name="Bernard K.A."/>
            <person name="Abed J.Y."/>
            <person name="Ducrey E."/>
            <person name="Guay E.F."/>
            <person name="Raymond F."/>
            <person name="Corbeil J."/>
            <person name="Domingo M.-C."/>
            <person name="Roy P.H."/>
            <person name="Boissinot M."/>
            <person name="Tocheva E.I."/>
            <person name="Omar R.F."/>
        </authorList>
    </citation>
    <scope>NUCLEOTIDE SEQUENCE [LARGE SCALE GENOMIC DNA]</scope>
    <source>
        <strain evidence="12 14">CCRI-24246</strain>
    </source>
</reference>
<proteinExistence type="inferred from homology"/>
<accession>A0A371IM36</accession>
<dbReference type="Gene3D" id="3.40.50.300">
    <property type="entry name" value="P-loop containing nucleotide triphosphate hydrolases"/>
    <property type="match status" value="2"/>
</dbReference>
<dbReference type="GO" id="GO:0005829">
    <property type="term" value="C:cytosol"/>
    <property type="evidence" value="ECO:0007669"/>
    <property type="project" value="TreeGrafter"/>
</dbReference>
<dbReference type="InterPro" id="IPR001650">
    <property type="entry name" value="Helicase_C-like"/>
</dbReference>
<feature type="domain" description="Helicase C-terminal" evidence="9">
    <location>
        <begin position="213"/>
        <end position="373"/>
    </location>
</feature>
<dbReference type="Proteomes" id="UP000093352">
    <property type="component" value="Unassembled WGS sequence"/>
</dbReference>
<dbReference type="GO" id="GO:0033592">
    <property type="term" value="F:RNA strand annealing activity"/>
    <property type="evidence" value="ECO:0007669"/>
    <property type="project" value="TreeGrafter"/>
</dbReference>
<dbReference type="InterPro" id="IPR014001">
    <property type="entry name" value="Helicase_ATP-bd"/>
</dbReference>
<dbReference type="OrthoDB" id="9805696at2"/>
<dbReference type="SMART" id="SM00487">
    <property type="entry name" value="DEXDc"/>
    <property type="match status" value="1"/>
</dbReference>
<dbReference type="SUPFAM" id="SSF52540">
    <property type="entry name" value="P-loop containing nucleoside triphosphate hydrolases"/>
    <property type="match status" value="1"/>
</dbReference>
<reference evidence="11" key="2">
    <citation type="submission" date="2018-07" db="EMBL/GenBank/DDBJ databases">
        <authorList>
            <person name="Quirk P.G."/>
            <person name="Krulwich T.A."/>
        </authorList>
    </citation>
    <scope>NUCLEOTIDE SEQUENCE</scope>
    <source>
        <strain evidence="11">CCRI-22567</strain>
    </source>
</reference>
<evidence type="ECO:0000256" key="2">
    <source>
        <dbReference type="ARBA" id="ARBA00022801"/>
    </source>
</evidence>
<dbReference type="AlphaFoldDB" id="A0A371IM36"/>
<dbReference type="GO" id="GO:0009409">
    <property type="term" value="P:response to cold"/>
    <property type="evidence" value="ECO:0007669"/>
    <property type="project" value="TreeGrafter"/>
</dbReference>
<dbReference type="PROSITE" id="PS51195">
    <property type="entry name" value="Q_MOTIF"/>
    <property type="match status" value="1"/>
</dbReference>
<feature type="region of interest" description="Disordered" evidence="7">
    <location>
        <begin position="446"/>
        <end position="504"/>
    </location>
</feature>
<evidence type="ECO:0000256" key="1">
    <source>
        <dbReference type="ARBA" id="ARBA00022741"/>
    </source>
</evidence>
<dbReference type="InterPro" id="IPR014014">
    <property type="entry name" value="RNA_helicase_DEAD_Q_motif"/>
</dbReference>
<keyword evidence="4 6" id="KW-0067">ATP-binding</keyword>
<dbReference type="InterPro" id="IPR027417">
    <property type="entry name" value="P-loop_NTPase"/>
</dbReference>
<dbReference type="InterPro" id="IPR000629">
    <property type="entry name" value="RNA-helicase_DEAD-box_CS"/>
</dbReference>
<dbReference type="GO" id="GO:0005524">
    <property type="term" value="F:ATP binding"/>
    <property type="evidence" value="ECO:0007669"/>
    <property type="project" value="UniProtKB-KW"/>
</dbReference>
<evidence type="ECO:0000259" key="8">
    <source>
        <dbReference type="PROSITE" id="PS51192"/>
    </source>
</evidence>
<keyword evidence="1 6" id="KW-0547">Nucleotide-binding</keyword>
<dbReference type="Proteomes" id="UP000319424">
    <property type="component" value="Unassembled WGS sequence"/>
</dbReference>
<feature type="domain" description="DEAD-box RNA helicase Q" evidence="10">
    <location>
        <begin position="1"/>
        <end position="29"/>
    </location>
</feature>
<dbReference type="CDD" id="cd00268">
    <property type="entry name" value="DEADc"/>
    <property type="match status" value="1"/>
</dbReference>
<evidence type="ECO:0000259" key="10">
    <source>
        <dbReference type="PROSITE" id="PS51195"/>
    </source>
</evidence>
<comment type="similarity">
    <text evidence="6">Belongs to the DEAD box helicase family.</text>
</comment>
<dbReference type="InterPro" id="IPR050547">
    <property type="entry name" value="DEAD_box_RNA_helicases"/>
</dbReference>
<dbReference type="PROSITE" id="PS51192">
    <property type="entry name" value="HELICASE_ATP_BIND_1"/>
    <property type="match status" value="1"/>
</dbReference>
<name>A0A371IM36_9FIRM</name>
<feature type="domain" description="Helicase ATP-binding" evidence="8">
    <location>
        <begin position="32"/>
        <end position="202"/>
    </location>
</feature>
<reference evidence="11 13" key="1">
    <citation type="journal article" date="2016" name="Genome Announc.">
        <title>Draft Genome Sequence of Criibacterium bergeronii gen. nov., sp. nov., Strain CCRI-22567T, Isolated from a Vaginal Sample from a Woman with Bacterial Vaginosis.</title>
        <authorList>
            <person name="Maheux A.F."/>
            <person name="Berube E."/>
            <person name="Boudreau D.K."/>
            <person name="Raymond F."/>
            <person name="Corbeil J."/>
            <person name="Roy P.H."/>
            <person name="Boissinot M."/>
            <person name="Omar R.F."/>
        </authorList>
    </citation>
    <scope>NUCLEOTIDE SEQUENCE [LARGE SCALE GENOMIC DNA]</scope>
    <source>
        <strain evidence="11 13">CCRI-22567</strain>
    </source>
</reference>
<dbReference type="Pfam" id="PF00271">
    <property type="entry name" value="Helicase_C"/>
    <property type="match status" value="1"/>
</dbReference>
<dbReference type="GO" id="GO:0003724">
    <property type="term" value="F:RNA helicase activity"/>
    <property type="evidence" value="ECO:0007669"/>
    <property type="project" value="InterPro"/>
</dbReference>
<evidence type="ECO:0000313" key="12">
    <source>
        <dbReference type="EMBL" id="TRW26107.1"/>
    </source>
</evidence>
<protein>
    <submittedName>
        <fullName evidence="11">DEAD/DEAH box helicase</fullName>
    </submittedName>
</protein>
<organism evidence="11 13">
    <name type="scientific">Criibacterium bergeronii</name>
    <dbReference type="NCBI Taxonomy" id="1871336"/>
    <lineage>
        <taxon>Bacteria</taxon>
        <taxon>Bacillati</taxon>
        <taxon>Bacillota</taxon>
        <taxon>Clostridia</taxon>
        <taxon>Peptostreptococcales</taxon>
        <taxon>Filifactoraceae</taxon>
        <taxon>Criibacterium</taxon>
    </lineage>
</organism>
<dbReference type="PROSITE" id="PS00039">
    <property type="entry name" value="DEAD_ATP_HELICASE"/>
    <property type="match status" value="1"/>
</dbReference>
<dbReference type="SMART" id="SM00490">
    <property type="entry name" value="HELICc"/>
    <property type="match status" value="1"/>
</dbReference>
<comment type="caution">
    <text evidence="11">The sequence shown here is derived from an EMBL/GenBank/DDBJ whole genome shotgun (WGS) entry which is preliminary data.</text>
</comment>
<dbReference type="PANTHER" id="PTHR47963">
    <property type="entry name" value="DEAD-BOX ATP-DEPENDENT RNA HELICASE 47, MITOCHONDRIAL"/>
    <property type="match status" value="1"/>
</dbReference>
<keyword evidence="2 6" id="KW-0378">Hydrolase</keyword>
<gene>
    <name evidence="11" type="ORF">BBG48_003930</name>
    <name evidence="12" type="ORF">FL857_06730</name>
</gene>
<evidence type="ECO:0000313" key="13">
    <source>
        <dbReference type="Proteomes" id="UP000093352"/>
    </source>
</evidence>